<dbReference type="Pfam" id="PF02581">
    <property type="entry name" value="TMP-TENI"/>
    <property type="match status" value="1"/>
</dbReference>
<keyword evidence="2 9" id="KW-0808">Transferase</keyword>
<feature type="binding site" evidence="9">
    <location>
        <begin position="140"/>
        <end position="142"/>
    </location>
    <ligand>
        <name>2-[(2R,5Z)-2-carboxy-4-methylthiazol-5(2H)-ylidene]ethyl phosphate</name>
        <dbReference type="ChEBI" id="CHEBI:62899"/>
    </ligand>
</feature>
<feature type="binding site" evidence="9">
    <location>
        <position position="95"/>
    </location>
    <ligand>
        <name>Mg(2+)</name>
        <dbReference type="ChEBI" id="CHEBI:18420"/>
    </ligand>
</feature>
<feature type="binding site" evidence="9">
    <location>
        <begin position="43"/>
        <end position="47"/>
    </location>
    <ligand>
        <name>4-amino-2-methyl-5-(diphosphooxymethyl)pyrimidine</name>
        <dbReference type="ChEBI" id="CHEBI:57841"/>
    </ligand>
</feature>
<dbReference type="EC" id="2.5.1.3" evidence="9"/>
<evidence type="ECO:0000256" key="3">
    <source>
        <dbReference type="ARBA" id="ARBA00022723"/>
    </source>
</evidence>
<dbReference type="GO" id="GO:0005737">
    <property type="term" value="C:cytoplasm"/>
    <property type="evidence" value="ECO:0007669"/>
    <property type="project" value="TreeGrafter"/>
</dbReference>
<dbReference type="EMBL" id="STFG01000014">
    <property type="protein sequence ID" value="THT99353.1"/>
    <property type="molecule type" value="Genomic_DNA"/>
</dbReference>
<dbReference type="AlphaFoldDB" id="A0A4S8F050"/>
<feature type="binding site" evidence="9">
    <location>
        <position position="173"/>
    </location>
    <ligand>
        <name>2-[(2R,5Z)-2-carboxy-4-methylthiazol-5(2H)-ylidene]ethyl phosphate</name>
        <dbReference type="ChEBI" id="CHEBI:62899"/>
    </ligand>
</feature>
<dbReference type="HAMAP" id="MF_00097">
    <property type="entry name" value="TMP_synthase"/>
    <property type="match status" value="1"/>
</dbReference>
<evidence type="ECO:0000259" key="12">
    <source>
        <dbReference type="Pfam" id="PF02581"/>
    </source>
</evidence>
<evidence type="ECO:0000256" key="1">
    <source>
        <dbReference type="ARBA" id="ARBA00005165"/>
    </source>
</evidence>
<dbReference type="InterPro" id="IPR036206">
    <property type="entry name" value="ThiamineP_synth_sf"/>
</dbReference>
<evidence type="ECO:0000256" key="9">
    <source>
        <dbReference type="HAMAP-Rule" id="MF_00097"/>
    </source>
</evidence>
<organism evidence="13 14">
    <name type="scientific">Lampropedia puyangensis</name>
    <dbReference type="NCBI Taxonomy" id="1330072"/>
    <lineage>
        <taxon>Bacteria</taxon>
        <taxon>Pseudomonadati</taxon>
        <taxon>Pseudomonadota</taxon>
        <taxon>Betaproteobacteria</taxon>
        <taxon>Burkholderiales</taxon>
        <taxon>Comamonadaceae</taxon>
        <taxon>Lampropedia</taxon>
    </lineage>
</organism>
<feature type="binding site" evidence="9">
    <location>
        <position position="143"/>
    </location>
    <ligand>
        <name>4-amino-2-methyl-5-(diphosphooxymethyl)pyrimidine</name>
        <dbReference type="ChEBI" id="CHEBI:57841"/>
    </ligand>
</feature>
<dbReference type="GO" id="GO:0009229">
    <property type="term" value="P:thiamine diphosphate biosynthetic process"/>
    <property type="evidence" value="ECO:0007669"/>
    <property type="project" value="UniProtKB-UniRule"/>
</dbReference>
<dbReference type="PANTHER" id="PTHR20857">
    <property type="entry name" value="THIAMINE-PHOSPHATE PYROPHOSPHORYLASE"/>
    <property type="match status" value="1"/>
</dbReference>
<comment type="function">
    <text evidence="9">Condenses 4-methyl-5-(beta-hydroxyethyl)thiazole monophosphate (THZ-P) and 2-methyl-4-amino-5-hydroxymethyl pyrimidine pyrophosphate (HMP-PP) to form thiamine monophosphate (TMP).</text>
</comment>
<dbReference type="RefSeq" id="WP_136574067.1">
    <property type="nucleotide sequence ID" value="NZ_STFG01000014.1"/>
</dbReference>
<evidence type="ECO:0000256" key="10">
    <source>
        <dbReference type="RuleBase" id="RU003826"/>
    </source>
</evidence>
<evidence type="ECO:0000256" key="4">
    <source>
        <dbReference type="ARBA" id="ARBA00022842"/>
    </source>
</evidence>
<evidence type="ECO:0000256" key="7">
    <source>
        <dbReference type="ARBA" id="ARBA00047851"/>
    </source>
</evidence>
<dbReference type="GO" id="GO:0009228">
    <property type="term" value="P:thiamine biosynthetic process"/>
    <property type="evidence" value="ECO:0007669"/>
    <property type="project" value="UniProtKB-KW"/>
</dbReference>
<dbReference type="GO" id="GO:0000287">
    <property type="term" value="F:magnesium ion binding"/>
    <property type="evidence" value="ECO:0007669"/>
    <property type="project" value="UniProtKB-UniRule"/>
</dbReference>
<dbReference type="OrthoDB" id="9810880at2"/>
<keyword evidence="14" id="KW-1185">Reference proteome</keyword>
<comment type="catalytic activity">
    <reaction evidence="6 9 10">
        <text>4-methyl-5-(2-phosphooxyethyl)-thiazole + 4-amino-2-methyl-5-(diphosphooxymethyl)pyrimidine + H(+) = thiamine phosphate + diphosphate</text>
        <dbReference type="Rhea" id="RHEA:22328"/>
        <dbReference type="ChEBI" id="CHEBI:15378"/>
        <dbReference type="ChEBI" id="CHEBI:33019"/>
        <dbReference type="ChEBI" id="CHEBI:37575"/>
        <dbReference type="ChEBI" id="CHEBI:57841"/>
        <dbReference type="ChEBI" id="CHEBI:58296"/>
        <dbReference type="EC" id="2.5.1.3"/>
    </reaction>
</comment>
<dbReference type="CDD" id="cd00564">
    <property type="entry name" value="TMP_TenI"/>
    <property type="match status" value="1"/>
</dbReference>
<dbReference type="InterPro" id="IPR034291">
    <property type="entry name" value="TMP_synthase"/>
</dbReference>
<evidence type="ECO:0000256" key="5">
    <source>
        <dbReference type="ARBA" id="ARBA00022977"/>
    </source>
</evidence>
<sequence>MTAIPSPLSQAQLYVCTDAQGLSLKAFEDWASMVFDAGVDIIQLRDKRMEAAQELDYFAALRAAAARHGKLFSANDRADMALLAHAPILHLGQGDIPLPAARQLLGKDVLLGQSTHSVEQAQQAMQSVADYYCIGPVWPTPTKPGRPATGLDVVRQVAQAAQATSKPWFAIGGVDLETIESVVQAGATRVVVVRAITHAADPAEAARALKAKLPALG</sequence>
<dbReference type="Gene3D" id="3.20.20.70">
    <property type="entry name" value="Aldolase class I"/>
    <property type="match status" value="1"/>
</dbReference>
<feature type="binding site" evidence="9">
    <location>
        <position position="76"/>
    </location>
    <ligand>
        <name>Mg(2+)</name>
        <dbReference type="ChEBI" id="CHEBI:18420"/>
    </ligand>
</feature>
<evidence type="ECO:0000313" key="13">
    <source>
        <dbReference type="EMBL" id="THT99353.1"/>
    </source>
</evidence>
<evidence type="ECO:0000256" key="6">
    <source>
        <dbReference type="ARBA" id="ARBA00047334"/>
    </source>
</evidence>
<evidence type="ECO:0000256" key="2">
    <source>
        <dbReference type="ARBA" id="ARBA00022679"/>
    </source>
</evidence>
<comment type="caution">
    <text evidence="9">Lacks conserved residue(s) required for the propagation of feature annotation.</text>
</comment>
<dbReference type="Proteomes" id="UP000308917">
    <property type="component" value="Unassembled WGS sequence"/>
</dbReference>
<comment type="catalytic activity">
    <reaction evidence="7 9 10">
        <text>2-(2-carboxy-4-methylthiazol-5-yl)ethyl phosphate + 4-amino-2-methyl-5-(diphosphooxymethyl)pyrimidine + 2 H(+) = thiamine phosphate + CO2 + diphosphate</text>
        <dbReference type="Rhea" id="RHEA:47848"/>
        <dbReference type="ChEBI" id="CHEBI:15378"/>
        <dbReference type="ChEBI" id="CHEBI:16526"/>
        <dbReference type="ChEBI" id="CHEBI:33019"/>
        <dbReference type="ChEBI" id="CHEBI:37575"/>
        <dbReference type="ChEBI" id="CHEBI:57841"/>
        <dbReference type="ChEBI" id="CHEBI:62890"/>
        <dbReference type="EC" id="2.5.1.3"/>
    </reaction>
</comment>
<comment type="catalytic activity">
    <reaction evidence="8 9 10">
        <text>2-[(2R,5Z)-2-carboxy-4-methylthiazol-5(2H)-ylidene]ethyl phosphate + 4-amino-2-methyl-5-(diphosphooxymethyl)pyrimidine + 2 H(+) = thiamine phosphate + CO2 + diphosphate</text>
        <dbReference type="Rhea" id="RHEA:47844"/>
        <dbReference type="ChEBI" id="CHEBI:15378"/>
        <dbReference type="ChEBI" id="CHEBI:16526"/>
        <dbReference type="ChEBI" id="CHEBI:33019"/>
        <dbReference type="ChEBI" id="CHEBI:37575"/>
        <dbReference type="ChEBI" id="CHEBI:57841"/>
        <dbReference type="ChEBI" id="CHEBI:62899"/>
        <dbReference type="EC" id="2.5.1.3"/>
    </reaction>
</comment>
<comment type="pathway">
    <text evidence="1 9 11">Cofactor biosynthesis; thiamine diphosphate biosynthesis; thiamine phosphate from 4-amino-2-methyl-5-diphosphomethylpyrimidine and 4-methyl-5-(2-phosphoethyl)-thiazole: step 1/1.</text>
</comment>
<dbReference type="UniPathway" id="UPA00060">
    <property type="reaction ID" value="UER00141"/>
</dbReference>
<reference evidence="13 14" key="1">
    <citation type="journal article" date="2015" name="Antonie Van Leeuwenhoek">
        <title>Lampropedia puyangensis sp. nov., isolated from symptomatic bark of Populus ? euramericana canker and emended description of Lampropedia hyalina (Ehrenberg 1832) Lee et al. 2004.</title>
        <authorList>
            <person name="Li Y."/>
            <person name="Wang T."/>
            <person name="Piao C.G."/>
            <person name="Wang L.F."/>
            <person name="Tian G.Z."/>
            <person name="Zhu T.H."/>
            <person name="Guo M.W."/>
        </authorList>
    </citation>
    <scope>NUCLEOTIDE SEQUENCE [LARGE SCALE GENOMIC DNA]</scope>
    <source>
        <strain evidence="13 14">2-bin</strain>
    </source>
</reference>
<dbReference type="InterPro" id="IPR022998">
    <property type="entry name" value="ThiamineP_synth_TenI"/>
</dbReference>
<keyword evidence="4 9" id="KW-0460">Magnesium</keyword>
<keyword evidence="3 9" id="KW-0479">Metal-binding</keyword>
<accession>A0A4S8F050</accession>
<name>A0A4S8F050_9BURK</name>
<evidence type="ECO:0000256" key="8">
    <source>
        <dbReference type="ARBA" id="ARBA00047883"/>
    </source>
</evidence>
<dbReference type="InterPro" id="IPR013785">
    <property type="entry name" value="Aldolase_TIM"/>
</dbReference>
<dbReference type="NCBIfam" id="TIGR00693">
    <property type="entry name" value="thiE"/>
    <property type="match status" value="1"/>
</dbReference>
<dbReference type="SUPFAM" id="SSF51391">
    <property type="entry name" value="Thiamin phosphate synthase"/>
    <property type="match status" value="1"/>
</dbReference>
<feature type="domain" description="Thiamine phosphate synthase/TenI" evidence="12">
    <location>
        <begin position="13"/>
        <end position="196"/>
    </location>
</feature>
<dbReference type="GO" id="GO:0004789">
    <property type="term" value="F:thiamine-phosphate diphosphorylase activity"/>
    <property type="evidence" value="ECO:0007669"/>
    <property type="project" value="UniProtKB-UniRule"/>
</dbReference>
<protein>
    <recommendedName>
        <fullName evidence="9">Thiamine-phosphate synthase</fullName>
        <shortName evidence="9">TP synthase</shortName>
        <shortName evidence="9">TPS</shortName>
        <ecNumber evidence="9">2.5.1.3</ecNumber>
    </recommendedName>
    <alternativeName>
        <fullName evidence="9">Thiamine-phosphate pyrophosphorylase</fullName>
        <shortName evidence="9">TMP pyrophosphorylase</shortName>
        <shortName evidence="9">TMP-PPase</shortName>
    </alternativeName>
</protein>
<evidence type="ECO:0000256" key="11">
    <source>
        <dbReference type="RuleBase" id="RU004253"/>
    </source>
</evidence>
<keyword evidence="5 9" id="KW-0784">Thiamine biosynthesis</keyword>
<feature type="binding site" evidence="9">
    <location>
        <position position="75"/>
    </location>
    <ligand>
        <name>4-amino-2-methyl-5-(diphosphooxymethyl)pyrimidine</name>
        <dbReference type="ChEBI" id="CHEBI:57841"/>
    </ligand>
</feature>
<comment type="caution">
    <text evidence="13">The sequence shown here is derived from an EMBL/GenBank/DDBJ whole genome shotgun (WGS) entry which is preliminary data.</text>
</comment>
<dbReference type="PANTHER" id="PTHR20857:SF15">
    <property type="entry name" value="THIAMINE-PHOSPHATE SYNTHASE"/>
    <property type="match status" value="1"/>
</dbReference>
<comment type="similarity">
    <text evidence="9 10">Belongs to the thiamine-phosphate synthase family.</text>
</comment>
<gene>
    <name evidence="9" type="primary">thiE</name>
    <name evidence="13" type="ORF">E9531_12320</name>
</gene>
<feature type="binding site" evidence="9">
    <location>
        <position position="114"/>
    </location>
    <ligand>
        <name>4-amino-2-methyl-5-(diphosphooxymethyl)pyrimidine</name>
        <dbReference type="ChEBI" id="CHEBI:57841"/>
    </ligand>
</feature>
<comment type="cofactor">
    <cofactor evidence="9">
        <name>Mg(2+)</name>
        <dbReference type="ChEBI" id="CHEBI:18420"/>
    </cofactor>
    <text evidence="9">Binds 1 Mg(2+) ion per subunit.</text>
</comment>
<proteinExistence type="inferred from homology"/>
<evidence type="ECO:0000313" key="14">
    <source>
        <dbReference type="Proteomes" id="UP000308917"/>
    </source>
</evidence>